<dbReference type="Pfam" id="PF08392">
    <property type="entry name" value="FAE1_CUT1_RppA"/>
    <property type="match status" value="1"/>
</dbReference>
<dbReference type="PANTHER" id="PTHR11877:SF46">
    <property type="entry name" value="TYPE III POLYKETIDE SYNTHASE A"/>
    <property type="match status" value="1"/>
</dbReference>
<name>D5ER32_CORAD</name>
<dbReference type="STRING" id="583355.Caka_1003"/>
<keyword evidence="1" id="KW-0808">Transferase</keyword>
<dbReference type="AlphaFoldDB" id="D5ER32"/>
<proteinExistence type="predicted"/>
<evidence type="ECO:0000256" key="1">
    <source>
        <dbReference type="ARBA" id="ARBA00022679"/>
    </source>
</evidence>
<dbReference type="KEGG" id="caa:Caka_1003"/>
<dbReference type="Proteomes" id="UP000000925">
    <property type="component" value="Chromosome"/>
</dbReference>
<evidence type="ECO:0000313" key="4">
    <source>
        <dbReference type="EMBL" id="ADE54025.1"/>
    </source>
</evidence>
<gene>
    <name evidence="4" type="ordered locus">Caka_1003</name>
</gene>
<dbReference type="SUPFAM" id="SSF53901">
    <property type="entry name" value="Thiolase-like"/>
    <property type="match status" value="2"/>
</dbReference>
<dbReference type="eggNOG" id="COG3424">
    <property type="taxonomic scope" value="Bacteria"/>
</dbReference>
<dbReference type="RefSeq" id="WP_013042747.1">
    <property type="nucleotide sequence ID" value="NC_014008.1"/>
</dbReference>
<dbReference type="HOGENOM" id="CLU_034992_0_2_0"/>
<keyword evidence="5" id="KW-1185">Reference proteome</keyword>
<dbReference type="GO" id="GO:0016020">
    <property type="term" value="C:membrane"/>
    <property type="evidence" value="ECO:0007669"/>
    <property type="project" value="InterPro"/>
</dbReference>
<dbReference type="InterPro" id="IPR011141">
    <property type="entry name" value="Polyketide_synthase_type-III"/>
</dbReference>
<dbReference type="PIRSF" id="PIRSF000451">
    <property type="entry name" value="PKS_III"/>
    <property type="match status" value="1"/>
</dbReference>
<protein>
    <submittedName>
        <fullName evidence="4">Chalcone and stilbene synthase domain protein</fullName>
    </submittedName>
</protein>
<dbReference type="GO" id="GO:0006633">
    <property type="term" value="P:fatty acid biosynthetic process"/>
    <property type="evidence" value="ECO:0007669"/>
    <property type="project" value="InterPro"/>
</dbReference>
<evidence type="ECO:0000259" key="3">
    <source>
        <dbReference type="Pfam" id="PF08392"/>
    </source>
</evidence>
<evidence type="ECO:0000256" key="2">
    <source>
        <dbReference type="PIRSR" id="PIRSR000451-1"/>
    </source>
</evidence>
<accession>D5ER32</accession>
<dbReference type="InterPro" id="IPR013601">
    <property type="entry name" value="FAE1_typ3_polyketide_synth"/>
</dbReference>
<feature type="active site" description="Acyl-thioester intermediate" evidence="2">
    <location>
        <position position="142"/>
    </location>
</feature>
<dbReference type="InterPro" id="IPR016039">
    <property type="entry name" value="Thiolase-like"/>
</dbReference>
<reference evidence="4 5" key="1">
    <citation type="journal article" date="2010" name="Stand. Genomic Sci.">
        <title>Complete genome sequence of Coraliomargarita akajimensis type strain (04OKA010-24).</title>
        <authorList>
            <person name="Mavromatis K."/>
            <person name="Abt B."/>
            <person name="Brambilla E."/>
            <person name="Lapidus A."/>
            <person name="Copeland A."/>
            <person name="Deshpande S."/>
            <person name="Nolan M."/>
            <person name="Lucas S."/>
            <person name="Tice H."/>
            <person name="Cheng J.F."/>
            <person name="Han C."/>
            <person name="Detter J.C."/>
            <person name="Woyke T."/>
            <person name="Goodwin L."/>
            <person name="Pitluck S."/>
            <person name="Held B."/>
            <person name="Brettin T."/>
            <person name="Tapia R."/>
            <person name="Ivanova N."/>
            <person name="Mikhailova N."/>
            <person name="Pati A."/>
            <person name="Liolios K."/>
            <person name="Chen A."/>
            <person name="Palaniappan K."/>
            <person name="Land M."/>
            <person name="Hauser L."/>
            <person name="Chang Y.J."/>
            <person name="Jeffries C.D."/>
            <person name="Rohde M."/>
            <person name="Goker M."/>
            <person name="Bristow J."/>
            <person name="Eisen J.A."/>
            <person name="Markowitz V."/>
            <person name="Hugenholtz P."/>
            <person name="Klenk H.P."/>
            <person name="Kyrpides N.C."/>
        </authorList>
    </citation>
    <scope>NUCLEOTIDE SEQUENCE [LARGE SCALE GENOMIC DNA]</scope>
    <source>
        <strain evidence="5">DSM 45221 / IAM 15411 / JCM 23193 / KCTC 12865</strain>
    </source>
</reference>
<evidence type="ECO:0000313" key="5">
    <source>
        <dbReference type="Proteomes" id="UP000000925"/>
    </source>
</evidence>
<dbReference type="EMBL" id="CP001998">
    <property type="protein sequence ID" value="ADE54025.1"/>
    <property type="molecule type" value="Genomic_DNA"/>
</dbReference>
<feature type="domain" description="FAE" evidence="3">
    <location>
        <begin position="31"/>
        <end position="214"/>
    </location>
</feature>
<dbReference type="GO" id="GO:0016747">
    <property type="term" value="F:acyltransferase activity, transferring groups other than amino-acyl groups"/>
    <property type="evidence" value="ECO:0007669"/>
    <property type="project" value="InterPro"/>
</dbReference>
<sequence>MHLLSIASSFPKSRFSQSDCLAALQQSEFWMRLSGRSLRILEKVLTGNNGIEYRNFAVDSLEQAWRRDAQQLNEAYESEAPVLGGRAVSKALERAELKPSEVDVLLVSTCTGFLCPGVSNHIAERLGFRSDAVLQDLTGHGCGAAIPLVQVAAAYAKLYPRARIVTAQVEVCSAAFHLDDDVGVLISACLFGDGASAQVWSSAGGDLEVGRFESVHRPEHREDLRFVNHEGRLKNRLRKTVPSVVAESVERLVSKQKLQEKAQPVLHGGGRDVLDALEPVFPGHALDASRETLRRHGNLSSPSVFVALEALLADRDSVADEFWLCGFGAGFSAHSVGLTHVS</sequence>
<dbReference type="OrthoDB" id="9786288at2"/>
<organism evidence="4 5">
    <name type="scientific">Coraliomargarita akajimensis (strain DSM 45221 / IAM 15411 / JCM 23193 / KCTC 12865 / 04OKA010-24)</name>
    <dbReference type="NCBI Taxonomy" id="583355"/>
    <lineage>
        <taxon>Bacteria</taxon>
        <taxon>Pseudomonadati</taxon>
        <taxon>Verrucomicrobiota</taxon>
        <taxon>Opitutia</taxon>
        <taxon>Puniceicoccales</taxon>
        <taxon>Coraliomargaritaceae</taxon>
        <taxon>Coraliomargarita</taxon>
    </lineage>
</organism>
<dbReference type="GO" id="GO:0030639">
    <property type="term" value="P:polyketide biosynthetic process"/>
    <property type="evidence" value="ECO:0007669"/>
    <property type="project" value="TreeGrafter"/>
</dbReference>
<dbReference type="Gene3D" id="3.40.47.10">
    <property type="match status" value="2"/>
</dbReference>
<dbReference type="PANTHER" id="PTHR11877">
    <property type="entry name" value="HYDROXYMETHYLGLUTARYL-COA SYNTHASE"/>
    <property type="match status" value="1"/>
</dbReference>